<dbReference type="EMBL" id="RCOR01000050">
    <property type="protein sequence ID" value="RSN67077.1"/>
    <property type="molecule type" value="Genomic_DNA"/>
</dbReference>
<dbReference type="Pfam" id="PF01976">
    <property type="entry name" value="DUF116"/>
    <property type="match status" value="1"/>
</dbReference>
<reference evidence="1 2" key="1">
    <citation type="submission" date="2018-10" db="EMBL/GenBank/DDBJ databases">
        <title>Co-occurring genomic capacity for anaerobic methane metabolism and dissimilatory sulfite reduction discovered in the Korarchaeota.</title>
        <authorList>
            <person name="Mckay L.J."/>
            <person name="Dlakic M."/>
            <person name="Fields M.W."/>
            <person name="Delmont T.O."/>
            <person name="Eren A.M."/>
            <person name="Jay Z.J."/>
            <person name="Klingelsmith K.B."/>
            <person name="Rusch D.B."/>
            <person name="Inskeep W.P."/>
        </authorList>
    </citation>
    <scope>NUCLEOTIDE SEQUENCE [LARGE SCALE GENOMIC DNA]</scope>
    <source>
        <strain evidence="1 2">WS</strain>
    </source>
</reference>
<dbReference type="PANTHER" id="PTHR43801">
    <property type="entry name" value="NUCLEOTIDE-BINDING PROTEIN-RELATED"/>
    <property type="match status" value="1"/>
</dbReference>
<evidence type="ECO:0000313" key="2">
    <source>
        <dbReference type="Proteomes" id="UP000278149"/>
    </source>
</evidence>
<accession>A0A3R9PCI6</accession>
<dbReference type="RefSeq" id="WP_125743050.1">
    <property type="nucleotide sequence ID" value="NZ_RCOR01000050.1"/>
</dbReference>
<organism evidence="1 2">
    <name type="scientific">Candidatus Korarchaeum cryptofilum</name>
    <dbReference type="NCBI Taxonomy" id="498846"/>
    <lineage>
        <taxon>Archaea</taxon>
        <taxon>Thermoproteota</taxon>
        <taxon>Candidatus Korarchaeia</taxon>
        <taxon>Candidatus Korarchaeales</taxon>
        <taxon>Candidatus Korarchaeaceae</taxon>
        <taxon>Candidatus Korarchaeum</taxon>
    </lineage>
</organism>
<dbReference type="PANTHER" id="PTHR43801:SF1">
    <property type="entry name" value="POLYPRENYL SYNTHETASE"/>
    <property type="match status" value="1"/>
</dbReference>
<sequence length="208" mass="23934">MPSFMMPYSFNFDLSSLPKSFFSEIIRASYKARIHRKLTSTARRIVKLFKLEEITGLDLEKAISLVEDLIEIFMLNEMNRGRFEGVRRKALFLPHCSRKYMDSRCRAEFREDLSTYVCGKCSDDCLIRRASELAEERGYDVYVVPGGSCLPKIIEKMNYEAVVGVACGMELLLAYRYLKDFPAQGVPLMRNGCSRTIFDLESLENSLL</sequence>
<evidence type="ECO:0000313" key="1">
    <source>
        <dbReference type="EMBL" id="RSN67077.1"/>
    </source>
</evidence>
<dbReference type="InterPro" id="IPR002829">
    <property type="entry name" value="DUF116"/>
</dbReference>
<comment type="caution">
    <text evidence="1">The sequence shown here is derived from an EMBL/GenBank/DDBJ whole genome shotgun (WGS) entry which is preliminary data.</text>
</comment>
<dbReference type="Proteomes" id="UP000278149">
    <property type="component" value="Unassembled WGS sequence"/>
</dbReference>
<name>A0A3R9PCI6_9CREN</name>
<proteinExistence type="predicted"/>
<protein>
    <submittedName>
        <fullName evidence="1">DUF116 domain-containing protein</fullName>
    </submittedName>
</protein>
<gene>
    <name evidence="1" type="ORF">D9Q81_09370</name>
</gene>
<dbReference type="AlphaFoldDB" id="A0A3R9PCI6"/>